<feature type="transmembrane region" description="Helical" evidence="9">
    <location>
        <begin position="97"/>
        <end position="119"/>
    </location>
</feature>
<evidence type="ECO:0000256" key="6">
    <source>
        <dbReference type="ARBA" id="ARBA00023136"/>
    </source>
</evidence>
<evidence type="ECO:0000313" key="11">
    <source>
        <dbReference type="Proteomes" id="UP001328107"/>
    </source>
</evidence>
<dbReference type="PANTHER" id="PTHR43829:SF9">
    <property type="entry name" value="AQUAPORIN-9"/>
    <property type="match status" value="1"/>
</dbReference>
<feature type="transmembrane region" description="Helical" evidence="9">
    <location>
        <begin position="53"/>
        <end position="76"/>
    </location>
</feature>
<evidence type="ECO:0000256" key="1">
    <source>
        <dbReference type="ARBA" id="ARBA00004141"/>
    </source>
</evidence>
<evidence type="ECO:0000256" key="3">
    <source>
        <dbReference type="ARBA" id="ARBA00022448"/>
    </source>
</evidence>
<feature type="transmembrane region" description="Helical" evidence="9">
    <location>
        <begin position="20"/>
        <end position="41"/>
    </location>
</feature>
<evidence type="ECO:0000256" key="4">
    <source>
        <dbReference type="ARBA" id="ARBA00022692"/>
    </source>
</evidence>
<feature type="non-terminal residue" evidence="10">
    <location>
        <position position="1"/>
    </location>
</feature>
<evidence type="ECO:0000256" key="8">
    <source>
        <dbReference type="RuleBase" id="RU000477"/>
    </source>
</evidence>
<keyword evidence="6 9" id="KW-0472">Membrane</keyword>
<dbReference type="GO" id="GO:0016323">
    <property type="term" value="C:basolateral plasma membrane"/>
    <property type="evidence" value="ECO:0007669"/>
    <property type="project" value="TreeGrafter"/>
</dbReference>
<accession>A0AAN5CCW1</accession>
<keyword evidence="3 8" id="KW-0813">Transport</keyword>
<dbReference type="AlphaFoldDB" id="A0AAN5CCW1"/>
<dbReference type="InterPro" id="IPR023271">
    <property type="entry name" value="Aquaporin-like"/>
</dbReference>
<dbReference type="Gene3D" id="1.20.1080.10">
    <property type="entry name" value="Glycerol uptake facilitator protein"/>
    <property type="match status" value="1"/>
</dbReference>
<name>A0AAN5CCW1_9BILA</name>
<dbReference type="InterPro" id="IPR000425">
    <property type="entry name" value="MIP"/>
</dbReference>
<comment type="subcellular location">
    <subcellularLocation>
        <location evidence="1">Membrane</location>
        <topology evidence="1">Multi-pass membrane protein</topology>
    </subcellularLocation>
</comment>
<dbReference type="EMBL" id="BTRK01000002">
    <property type="protein sequence ID" value="GMR36816.1"/>
    <property type="molecule type" value="Genomic_DNA"/>
</dbReference>
<dbReference type="CDD" id="cd00333">
    <property type="entry name" value="MIP"/>
    <property type="match status" value="1"/>
</dbReference>
<keyword evidence="4 8" id="KW-0812">Transmembrane</keyword>
<protein>
    <submittedName>
        <fullName evidence="10">Uncharacterized protein</fullName>
    </submittedName>
</protein>
<sequence length="293" mass="31750">RMEGLRNKLSMKNELGRALLGEFTGTMVLLFIGNSVVAQAVLGKESKTSNDMIGINVGFALAIAFGVAICAKLSGGHINPAVSLMFLSFKQLAPVRFILYFFAQLLGAFCGAALTYAMYHDAINKFDGGVRAVIGTKATAGIFASYPAPHLSMFNGFIDQMLATAVFCFLIAHLTDKRNAYPSWIVPFLVGLSFLAIGTAFGFNCGYPCNPARDLGPRLFTFIMGYGGDVFSHKGWFWVPIIAPFVGALIGAWFYQFAIGFHTPADEVDKYVIVGATTQEMRPLAKEFTNVNA</sequence>
<comment type="similarity">
    <text evidence="2 8">Belongs to the MIP/aquaporin (TC 1.A.8) family.</text>
</comment>
<dbReference type="SUPFAM" id="SSF81338">
    <property type="entry name" value="Aquaporin-like"/>
    <property type="match status" value="1"/>
</dbReference>
<reference evidence="11" key="1">
    <citation type="submission" date="2022-10" db="EMBL/GenBank/DDBJ databases">
        <title>Genome assembly of Pristionchus species.</title>
        <authorList>
            <person name="Yoshida K."/>
            <person name="Sommer R.J."/>
        </authorList>
    </citation>
    <scope>NUCLEOTIDE SEQUENCE [LARGE SCALE GENOMIC DNA]</scope>
    <source>
        <strain evidence="11">RS5460</strain>
    </source>
</reference>
<comment type="caution">
    <text evidence="10">The sequence shown here is derived from an EMBL/GenBank/DDBJ whole genome shotgun (WGS) entry which is preliminary data.</text>
</comment>
<keyword evidence="11" id="KW-1185">Reference proteome</keyword>
<evidence type="ECO:0000256" key="9">
    <source>
        <dbReference type="SAM" id="Phobius"/>
    </source>
</evidence>
<comment type="function">
    <text evidence="7">Aquaglyceroporin that may modulate the water content and osmolytes during anhydrobiosis.</text>
</comment>
<evidence type="ECO:0000256" key="7">
    <source>
        <dbReference type="ARBA" id="ARBA00045280"/>
    </source>
</evidence>
<evidence type="ECO:0000256" key="5">
    <source>
        <dbReference type="ARBA" id="ARBA00022989"/>
    </source>
</evidence>
<dbReference type="InterPro" id="IPR050363">
    <property type="entry name" value="MIP/Aquaporin"/>
</dbReference>
<dbReference type="GO" id="GO:0015250">
    <property type="term" value="F:water channel activity"/>
    <property type="evidence" value="ECO:0007669"/>
    <property type="project" value="TreeGrafter"/>
</dbReference>
<keyword evidence="5 9" id="KW-1133">Transmembrane helix</keyword>
<feature type="transmembrane region" description="Helical" evidence="9">
    <location>
        <begin position="153"/>
        <end position="172"/>
    </location>
</feature>
<dbReference type="Pfam" id="PF00230">
    <property type="entry name" value="MIP"/>
    <property type="match status" value="1"/>
</dbReference>
<gene>
    <name evidence="10" type="ORF">PMAYCL1PPCAC_07011</name>
</gene>
<dbReference type="NCBIfam" id="TIGR00861">
    <property type="entry name" value="MIP"/>
    <property type="match status" value="1"/>
</dbReference>
<dbReference type="GO" id="GO:0015254">
    <property type="term" value="F:glycerol channel activity"/>
    <property type="evidence" value="ECO:0007669"/>
    <property type="project" value="TreeGrafter"/>
</dbReference>
<dbReference type="Proteomes" id="UP001328107">
    <property type="component" value="Unassembled WGS sequence"/>
</dbReference>
<evidence type="ECO:0000313" key="10">
    <source>
        <dbReference type="EMBL" id="GMR36816.1"/>
    </source>
</evidence>
<feature type="transmembrane region" description="Helical" evidence="9">
    <location>
        <begin position="184"/>
        <end position="203"/>
    </location>
</feature>
<organism evidence="10 11">
    <name type="scientific">Pristionchus mayeri</name>
    <dbReference type="NCBI Taxonomy" id="1317129"/>
    <lineage>
        <taxon>Eukaryota</taxon>
        <taxon>Metazoa</taxon>
        <taxon>Ecdysozoa</taxon>
        <taxon>Nematoda</taxon>
        <taxon>Chromadorea</taxon>
        <taxon>Rhabditida</taxon>
        <taxon>Rhabditina</taxon>
        <taxon>Diplogasteromorpha</taxon>
        <taxon>Diplogasteroidea</taxon>
        <taxon>Neodiplogasteridae</taxon>
        <taxon>Pristionchus</taxon>
    </lineage>
</organism>
<evidence type="ECO:0000256" key="2">
    <source>
        <dbReference type="ARBA" id="ARBA00006175"/>
    </source>
</evidence>
<proteinExistence type="inferred from homology"/>
<feature type="transmembrane region" description="Helical" evidence="9">
    <location>
        <begin position="235"/>
        <end position="255"/>
    </location>
</feature>
<dbReference type="PRINTS" id="PR00783">
    <property type="entry name" value="MINTRINSICP"/>
</dbReference>
<dbReference type="PANTHER" id="PTHR43829">
    <property type="entry name" value="AQUAPORIN OR AQUAGLYCEROPORIN RELATED"/>
    <property type="match status" value="1"/>
</dbReference>